<protein>
    <recommendedName>
        <fullName evidence="7">UvrABC system protein C</fullName>
        <shortName evidence="7">Protein UvrC</shortName>
    </recommendedName>
    <alternativeName>
        <fullName evidence="7">Excinuclease ABC subunit C</fullName>
    </alternativeName>
</protein>
<dbReference type="NCBIfam" id="NF001824">
    <property type="entry name" value="PRK00558.1-5"/>
    <property type="match status" value="1"/>
</dbReference>
<reference evidence="12 13" key="1">
    <citation type="submission" date="2019-04" db="EMBL/GenBank/DDBJ databases">
        <title>Azoarcus nasutitermitis sp. nov. isolated from termite nest.</title>
        <authorList>
            <person name="Lin S.-Y."/>
            <person name="Hameed A."/>
            <person name="Hsu Y.-H."/>
            <person name="Young C.-C."/>
        </authorList>
    </citation>
    <scope>NUCLEOTIDE SEQUENCE [LARGE SCALE GENOMIC DNA]</scope>
    <source>
        <strain evidence="12 13">CC-YHH838</strain>
    </source>
</reference>
<dbReference type="InterPro" id="IPR047296">
    <property type="entry name" value="GIY-YIG_UvrC_Cho"/>
</dbReference>
<evidence type="ECO:0000256" key="1">
    <source>
        <dbReference type="ARBA" id="ARBA00022490"/>
    </source>
</evidence>
<name>A0A4S4B3E6_9RHOO</name>
<dbReference type="NCBIfam" id="TIGR00194">
    <property type="entry name" value="uvrC"/>
    <property type="match status" value="1"/>
</dbReference>
<comment type="similarity">
    <text evidence="7">Belongs to the UvrC family.</text>
</comment>
<dbReference type="Gene3D" id="3.40.1440.10">
    <property type="entry name" value="GIY-YIG endonuclease"/>
    <property type="match status" value="1"/>
</dbReference>
<dbReference type="GO" id="GO:0009381">
    <property type="term" value="F:excinuclease ABC activity"/>
    <property type="evidence" value="ECO:0007669"/>
    <property type="project" value="UniProtKB-UniRule"/>
</dbReference>
<dbReference type="Pfam" id="PF08459">
    <property type="entry name" value="UvrC_RNaseH_dom"/>
    <property type="match status" value="1"/>
</dbReference>
<dbReference type="InterPro" id="IPR036876">
    <property type="entry name" value="UVR_dom_sf"/>
</dbReference>
<dbReference type="Gene3D" id="1.10.150.20">
    <property type="entry name" value="5' to 3' exonuclease, C-terminal subdomain"/>
    <property type="match status" value="1"/>
</dbReference>
<evidence type="ECO:0000259" key="11">
    <source>
        <dbReference type="PROSITE" id="PS50165"/>
    </source>
</evidence>
<accession>A0A4S4B3E6</accession>
<evidence type="ECO:0000256" key="6">
    <source>
        <dbReference type="ARBA" id="ARBA00023236"/>
    </source>
</evidence>
<comment type="subcellular location">
    <subcellularLocation>
        <location evidence="7">Cytoplasm</location>
    </subcellularLocation>
</comment>
<keyword evidence="2 7" id="KW-0227">DNA damage</keyword>
<dbReference type="Gene3D" id="3.30.420.340">
    <property type="entry name" value="UvrC, RNAse H endonuclease domain"/>
    <property type="match status" value="1"/>
</dbReference>
<dbReference type="Pfam" id="PF22920">
    <property type="entry name" value="UvrC_RNaseH"/>
    <property type="match status" value="1"/>
</dbReference>
<dbReference type="SMART" id="SM00465">
    <property type="entry name" value="GIYc"/>
    <property type="match status" value="1"/>
</dbReference>
<evidence type="ECO:0000256" key="2">
    <source>
        <dbReference type="ARBA" id="ARBA00022763"/>
    </source>
</evidence>
<gene>
    <name evidence="7 12" type="primary">uvrC</name>
    <name evidence="12" type="ORF">E6C76_02045</name>
</gene>
<dbReference type="SMART" id="SM00278">
    <property type="entry name" value="HhH1"/>
    <property type="match status" value="2"/>
</dbReference>
<evidence type="ECO:0000256" key="7">
    <source>
        <dbReference type="HAMAP-Rule" id="MF_00203"/>
    </source>
</evidence>
<dbReference type="Pfam" id="PF02151">
    <property type="entry name" value="UVR"/>
    <property type="match status" value="1"/>
</dbReference>
<dbReference type="Gene3D" id="4.10.860.10">
    <property type="entry name" value="UVR domain"/>
    <property type="match status" value="1"/>
</dbReference>
<dbReference type="PROSITE" id="PS50151">
    <property type="entry name" value="UVR"/>
    <property type="match status" value="1"/>
</dbReference>
<proteinExistence type="inferred from homology"/>
<dbReference type="InterPro" id="IPR035901">
    <property type="entry name" value="GIY-YIG_endonuc_sf"/>
</dbReference>
<dbReference type="InterPro" id="IPR010994">
    <property type="entry name" value="RuvA_2-like"/>
</dbReference>
<feature type="domain" description="UvrC family homology region profile" evidence="11">
    <location>
        <begin position="287"/>
        <end position="507"/>
    </location>
</feature>
<keyword evidence="4 7" id="KW-0267">Excision nuclease</keyword>
<dbReference type="Proteomes" id="UP000308430">
    <property type="component" value="Unassembled WGS sequence"/>
</dbReference>
<dbReference type="AlphaFoldDB" id="A0A4S4B3E6"/>
<dbReference type="Pfam" id="PF14520">
    <property type="entry name" value="HHH_5"/>
    <property type="match status" value="1"/>
</dbReference>
<dbReference type="SUPFAM" id="SSF46600">
    <property type="entry name" value="C-terminal UvrC-binding domain of UvrB"/>
    <property type="match status" value="1"/>
</dbReference>
<sequence length="634" mass="69828">MPSHRCWRPGPAATRRQAEEAPVSDAAAPDPRKPVAAFDARAFLRTVPEEPGVYRMIGAEDRVLYVGKAKNLKRRVSSYFQKTLSSPRIAMMVAQVLRVDVTPTRSEAEALLLENNLIKSLAPRYNILFRDDKSYPYIELSGDEFPRLAYHRGAFAKGARYFGPFPNSWAVRESIHLLQKTFQLRTCENSVFQNRSRPCLLYQIKRCSGPCVELVDRERYAADVKLAARFLDGRASEVVDDLSARMQAAAERLDFEEAAACRDQVRALQAVLHRQFVDSRKDEDVDIIAAVEEQGMACVNIAMVRGGRHLGDRPQFPGNAAGCSAEDALLAFVEQHYAVHAMPARLLVEAPSAALREVLAELSDTPCALAAPRFAAEKAWMEMARKNAGLAILARARDTGRAEQRLEALREALDLPDPPRRIECFDISHTMGEATVASCVVCVDGQMKNSEYRRYNITGITGGDDFAAMRQVLERRYGKVAAGEGLCPDLILIDGGKGQVSAARAILAEVGLESVAMIGVAKGEGRKPGLESLIFPDGREPLHLEPDAPALHLIQEIRDEAHRFAITGHRARRAKARIGSRLEDIPGVGPSRRRNLLAAFGGLDGVRTATVEDLCRVEGINAALAQRIHDQLRG</sequence>
<dbReference type="CDD" id="cd10434">
    <property type="entry name" value="GIY-YIG_UvrC_Cho"/>
    <property type="match status" value="1"/>
</dbReference>
<comment type="function">
    <text evidence="7">The UvrABC repair system catalyzes the recognition and processing of DNA lesions. UvrC both incises the 5' and 3' sides of the lesion. The N-terminal half is responsible for the 3' incision and the C-terminal half is responsible for the 5' incision.</text>
</comment>
<dbReference type="FunFam" id="3.40.1440.10:FF:000001">
    <property type="entry name" value="UvrABC system protein C"/>
    <property type="match status" value="1"/>
</dbReference>
<dbReference type="InterPro" id="IPR003583">
    <property type="entry name" value="Hlx-hairpin-Hlx_DNA-bd_motif"/>
</dbReference>
<keyword evidence="6 7" id="KW-0742">SOS response</keyword>
<feature type="domain" description="UVR" evidence="9">
    <location>
        <begin position="236"/>
        <end position="271"/>
    </location>
</feature>
<evidence type="ECO:0000259" key="9">
    <source>
        <dbReference type="PROSITE" id="PS50151"/>
    </source>
</evidence>
<dbReference type="EMBL" id="SSOC01000001">
    <property type="protein sequence ID" value="THF67187.1"/>
    <property type="molecule type" value="Genomic_DNA"/>
</dbReference>
<evidence type="ECO:0000256" key="8">
    <source>
        <dbReference type="SAM" id="MobiDB-lite"/>
    </source>
</evidence>
<evidence type="ECO:0000256" key="5">
    <source>
        <dbReference type="ARBA" id="ARBA00023204"/>
    </source>
</evidence>
<dbReference type="OrthoDB" id="9804933at2"/>
<dbReference type="PANTHER" id="PTHR30562">
    <property type="entry name" value="UVRC/OXIDOREDUCTASE"/>
    <property type="match status" value="1"/>
</dbReference>
<keyword evidence="13" id="KW-1185">Reference proteome</keyword>
<keyword evidence="3 7" id="KW-0228">DNA excision</keyword>
<comment type="caution">
    <text evidence="12">The sequence shown here is derived from an EMBL/GenBank/DDBJ whole genome shotgun (WGS) entry which is preliminary data.</text>
</comment>
<dbReference type="GO" id="GO:0006289">
    <property type="term" value="P:nucleotide-excision repair"/>
    <property type="evidence" value="ECO:0007669"/>
    <property type="project" value="UniProtKB-UniRule"/>
</dbReference>
<dbReference type="GO" id="GO:0003677">
    <property type="term" value="F:DNA binding"/>
    <property type="evidence" value="ECO:0007669"/>
    <property type="project" value="UniProtKB-UniRule"/>
</dbReference>
<evidence type="ECO:0000256" key="4">
    <source>
        <dbReference type="ARBA" id="ARBA00022881"/>
    </source>
</evidence>
<dbReference type="GO" id="GO:0005737">
    <property type="term" value="C:cytoplasm"/>
    <property type="evidence" value="ECO:0007669"/>
    <property type="project" value="UniProtKB-SubCell"/>
</dbReference>
<dbReference type="PROSITE" id="PS50164">
    <property type="entry name" value="GIY_YIG"/>
    <property type="match status" value="1"/>
</dbReference>
<dbReference type="PANTHER" id="PTHR30562:SF1">
    <property type="entry name" value="UVRABC SYSTEM PROTEIN C"/>
    <property type="match status" value="1"/>
</dbReference>
<dbReference type="InterPro" id="IPR001162">
    <property type="entry name" value="UvrC_RNase_H_dom"/>
</dbReference>
<evidence type="ECO:0000256" key="3">
    <source>
        <dbReference type="ARBA" id="ARBA00022769"/>
    </source>
</evidence>
<feature type="domain" description="GIY-YIG" evidence="10">
    <location>
        <begin position="49"/>
        <end position="127"/>
    </location>
</feature>
<dbReference type="GO" id="GO:0009380">
    <property type="term" value="C:excinuclease repair complex"/>
    <property type="evidence" value="ECO:0007669"/>
    <property type="project" value="InterPro"/>
</dbReference>
<dbReference type="InterPro" id="IPR038476">
    <property type="entry name" value="UvrC_RNase_H_dom_sf"/>
</dbReference>
<dbReference type="HAMAP" id="MF_00203">
    <property type="entry name" value="UvrC"/>
    <property type="match status" value="1"/>
</dbReference>
<keyword evidence="1 7" id="KW-0963">Cytoplasm</keyword>
<feature type="region of interest" description="Disordered" evidence="8">
    <location>
        <begin position="1"/>
        <end position="32"/>
    </location>
</feature>
<dbReference type="Pfam" id="PF01541">
    <property type="entry name" value="GIY-YIG"/>
    <property type="match status" value="1"/>
</dbReference>
<evidence type="ECO:0000313" key="12">
    <source>
        <dbReference type="EMBL" id="THF67187.1"/>
    </source>
</evidence>
<evidence type="ECO:0000259" key="10">
    <source>
        <dbReference type="PROSITE" id="PS50164"/>
    </source>
</evidence>
<keyword evidence="5 7" id="KW-0234">DNA repair</keyword>
<dbReference type="GO" id="GO:0009432">
    <property type="term" value="P:SOS response"/>
    <property type="evidence" value="ECO:0007669"/>
    <property type="project" value="UniProtKB-UniRule"/>
</dbReference>
<dbReference type="InterPro" id="IPR050066">
    <property type="entry name" value="UvrABC_protein_C"/>
</dbReference>
<dbReference type="InterPro" id="IPR004791">
    <property type="entry name" value="UvrC"/>
</dbReference>
<evidence type="ECO:0000313" key="13">
    <source>
        <dbReference type="Proteomes" id="UP000308430"/>
    </source>
</evidence>
<organism evidence="12 13">
    <name type="scientific">Pseudothauera nasutitermitis</name>
    <dbReference type="NCBI Taxonomy" id="2565930"/>
    <lineage>
        <taxon>Bacteria</taxon>
        <taxon>Pseudomonadati</taxon>
        <taxon>Pseudomonadota</taxon>
        <taxon>Betaproteobacteria</taxon>
        <taxon>Rhodocyclales</taxon>
        <taxon>Zoogloeaceae</taxon>
        <taxon>Pseudothauera</taxon>
    </lineage>
</organism>
<dbReference type="SUPFAM" id="SSF47781">
    <property type="entry name" value="RuvA domain 2-like"/>
    <property type="match status" value="1"/>
</dbReference>
<dbReference type="InterPro" id="IPR000305">
    <property type="entry name" value="GIY-YIG_endonuc"/>
</dbReference>
<dbReference type="SUPFAM" id="SSF82771">
    <property type="entry name" value="GIY-YIG endonuclease"/>
    <property type="match status" value="1"/>
</dbReference>
<dbReference type="PROSITE" id="PS50165">
    <property type="entry name" value="UVRC"/>
    <property type="match status" value="1"/>
</dbReference>
<dbReference type="InterPro" id="IPR001943">
    <property type="entry name" value="UVR_dom"/>
</dbReference>
<dbReference type="FunFam" id="3.30.420.340:FF:000001">
    <property type="entry name" value="UvrABC system protein C"/>
    <property type="match status" value="1"/>
</dbReference>
<comment type="subunit">
    <text evidence="7">Interacts with UvrB in an incision complex.</text>
</comment>